<proteinExistence type="predicted"/>
<dbReference type="GeneID" id="54347438"/>
<keyword evidence="2" id="KW-1185">Reference proteome</keyword>
<dbReference type="Proteomes" id="UP000800082">
    <property type="component" value="Unassembled WGS sequence"/>
</dbReference>
<dbReference type="EMBL" id="ML978963">
    <property type="protein sequence ID" value="KAF1930503.1"/>
    <property type="molecule type" value="Genomic_DNA"/>
</dbReference>
<reference evidence="1" key="1">
    <citation type="journal article" date="2020" name="Stud. Mycol.">
        <title>101 Dothideomycetes genomes: a test case for predicting lifestyles and emergence of pathogens.</title>
        <authorList>
            <person name="Haridas S."/>
            <person name="Albert R."/>
            <person name="Binder M."/>
            <person name="Bloem J."/>
            <person name="Labutti K."/>
            <person name="Salamov A."/>
            <person name="Andreopoulos B."/>
            <person name="Baker S."/>
            <person name="Barry K."/>
            <person name="Bills G."/>
            <person name="Bluhm B."/>
            <person name="Cannon C."/>
            <person name="Castanera R."/>
            <person name="Culley D."/>
            <person name="Daum C."/>
            <person name="Ezra D."/>
            <person name="Gonzalez J."/>
            <person name="Henrissat B."/>
            <person name="Kuo A."/>
            <person name="Liang C."/>
            <person name="Lipzen A."/>
            <person name="Lutzoni F."/>
            <person name="Magnuson J."/>
            <person name="Mondo S."/>
            <person name="Nolan M."/>
            <person name="Ohm R."/>
            <person name="Pangilinan J."/>
            <person name="Park H.-J."/>
            <person name="Ramirez L."/>
            <person name="Alfaro M."/>
            <person name="Sun H."/>
            <person name="Tritt A."/>
            <person name="Yoshinaga Y."/>
            <person name="Zwiers L.-H."/>
            <person name="Turgeon B."/>
            <person name="Goodwin S."/>
            <person name="Spatafora J."/>
            <person name="Crous P."/>
            <person name="Grigoriev I."/>
        </authorList>
    </citation>
    <scope>NUCLEOTIDE SEQUENCE</scope>
    <source>
        <strain evidence="1">CBS 183.55</strain>
    </source>
</reference>
<accession>A0A6A5RSS2</accession>
<gene>
    <name evidence="1" type="ORF">M421DRAFT_375653</name>
</gene>
<evidence type="ECO:0000313" key="1">
    <source>
        <dbReference type="EMBL" id="KAF1930503.1"/>
    </source>
</evidence>
<protein>
    <submittedName>
        <fullName evidence="1">Uncharacterized protein</fullName>
    </submittedName>
</protein>
<dbReference type="RefSeq" id="XP_033450751.1">
    <property type="nucleotide sequence ID" value="XM_033589790.1"/>
</dbReference>
<organism evidence="1 2">
    <name type="scientific">Didymella exigua CBS 183.55</name>
    <dbReference type="NCBI Taxonomy" id="1150837"/>
    <lineage>
        <taxon>Eukaryota</taxon>
        <taxon>Fungi</taxon>
        <taxon>Dikarya</taxon>
        <taxon>Ascomycota</taxon>
        <taxon>Pezizomycotina</taxon>
        <taxon>Dothideomycetes</taxon>
        <taxon>Pleosporomycetidae</taxon>
        <taxon>Pleosporales</taxon>
        <taxon>Pleosporineae</taxon>
        <taxon>Didymellaceae</taxon>
        <taxon>Didymella</taxon>
    </lineage>
</organism>
<sequence length="121" mass="13228">MMAHGYVLPAAGQIETRGFVTGQIRCVCRAWCHARRLPGLGLRSECTTVSVCAVDHHGIEVGRSPVGASVDQVQGIQKGQVCRQANEWAQRRSIRRVDDWDALRLISQVPAGIAARLVVLE</sequence>
<dbReference type="AlphaFoldDB" id="A0A6A5RSS2"/>
<evidence type="ECO:0000313" key="2">
    <source>
        <dbReference type="Proteomes" id="UP000800082"/>
    </source>
</evidence>
<name>A0A6A5RSS2_9PLEO</name>